<proteinExistence type="predicted"/>
<organism evidence="1 2">
    <name type="scientific">Metallibacterium scheffleri</name>
    <dbReference type="NCBI Taxonomy" id="993689"/>
    <lineage>
        <taxon>Bacteria</taxon>
        <taxon>Pseudomonadati</taxon>
        <taxon>Pseudomonadota</taxon>
        <taxon>Gammaproteobacteria</taxon>
        <taxon>Lysobacterales</taxon>
        <taxon>Rhodanobacteraceae</taxon>
        <taxon>Metallibacterium</taxon>
    </lineage>
</organism>
<dbReference type="EMBL" id="MWQO01000021">
    <property type="protein sequence ID" value="THD10796.1"/>
    <property type="molecule type" value="Genomic_DNA"/>
</dbReference>
<evidence type="ECO:0008006" key="3">
    <source>
        <dbReference type="Google" id="ProtNLM"/>
    </source>
</evidence>
<dbReference type="AlphaFoldDB" id="A0A4S3KPI1"/>
<dbReference type="RefSeq" id="WP_081125945.1">
    <property type="nucleotide sequence ID" value="NZ_LDOS01000001.1"/>
</dbReference>
<comment type="caution">
    <text evidence="1">The sequence shown here is derived from an EMBL/GenBank/DDBJ whole genome shotgun (WGS) entry which is preliminary data.</text>
</comment>
<dbReference type="Proteomes" id="UP000307749">
    <property type="component" value="Unassembled WGS sequence"/>
</dbReference>
<accession>A0A4S3KPI1</accession>
<keyword evidence="2" id="KW-1185">Reference proteome</keyword>
<reference evidence="1 2" key="1">
    <citation type="submission" date="2017-02" db="EMBL/GenBank/DDBJ databases">
        <title>Whole genome sequencing of Metallibacterium scheffleri DSM 24874 (T).</title>
        <authorList>
            <person name="Kumar S."/>
            <person name="Patil P."/>
            <person name="Patil P.B."/>
        </authorList>
    </citation>
    <scope>NUCLEOTIDE SEQUENCE [LARGE SCALE GENOMIC DNA]</scope>
    <source>
        <strain evidence="1 2">DSM 24874</strain>
    </source>
</reference>
<gene>
    <name evidence="1" type="ORF">B1806_06710</name>
</gene>
<protein>
    <recommendedName>
        <fullName evidence="3">PepSY domain-containing protein</fullName>
    </recommendedName>
</protein>
<evidence type="ECO:0000313" key="1">
    <source>
        <dbReference type="EMBL" id="THD10796.1"/>
    </source>
</evidence>
<dbReference type="STRING" id="993689.GCA_002077135_00517"/>
<sequence>MQDIQAKNTTLAPRPLWLAVALALALDMTGFVPAAHADASEAAEIAAVARAHITPIAAVTLAEKHSGGRAYGMGLEVARLGTWYEVQLDVKGQSMVARIDPHSGAFLGIEPAKGDDRIGARTLAGRKIDLVQALRAAETHAHGRALEAGPAGSGVTAHYDVDVVAAGGKLQHLSVNADNATVGVAPQSEQD</sequence>
<evidence type="ECO:0000313" key="2">
    <source>
        <dbReference type="Proteomes" id="UP000307749"/>
    </source>
</evidence>
<name>A0A4S3KPI1_9GAMM</name>